<reference evidence="1" key="2">
    <citation type="submission" date="2025-08" db="UniProtKB">
        <authorList>
            <consortium name="Ensembl"/>
        </authorList>
    </citation>
    <scope>IDENTIFICATION</scope>
</reference>
<reference evidence="1" key="3">
    <citation type="submission" date="2025-09" db="UniProtKB">
        <authorList>
            <consortium name="Ensembl"/>
        </authorList>
    </citation>
    <scope>IDENTIFICATION</scope>
</reference>
<dbReference type="AlphaFoldDB" id="A0A7N9D4P6"/>
<accession>A0A7N9D4P6</accession>
<sequence length="102" mass="10849">MISAYHNFHLPNSNNSPVSASQIAGTTGVHHHAQLTFEFLVETGFHHVSQAGLKLLTSSNPPALASQSAGITGVSHCAQPKMKSLNCKIDVAPQKYELSKNA</sequence>
<dbReference type="Ensembl" id="ENSMFAT00000098043.1">
    <property type="protein sequence ID" value="ENSMFAP00000058574.1"/>
    <property type="gene ID" value="ENSMFAG00000051264.1"/>
</dbReference>
<name>A0A7N9D4P6_MACFA</name>
<evidence type="ECO:0000313" key="2">
    <source>
        <dbReference type="Proteomes" id="UP000233100"/>
    </source>
</evidence>
<reference evidence="1 2" key="1">
    <citation type="submission" date="2013-03" db="EMBL/GenBank/DDBJ databases">
        <authorList>
            <person name="Warren W."/>
            <person name="Wilson R.K."/>
        </authorList>
    </citation>
    <scope>NUCLEOTIDE SEQUENCE</scope>
</reference>
<dbReference type="PRINTS" id="PR02045">
    <property type="entry name" value="F138DOMAIN"/>
</dbReference>
<protein>
    <submittedName>
        <fullName evidence="1">Uncharacterized protein</fullName>
    </submittedName>
</protein>
<proteinExistence type="predicted"/>
<keyword evidence="2" id="KW-1185">Reference proteome</keyword>
<dbReference type="Proteomes" id="UP000233100">
    <property type="component" value="Chromosome X"/>
</dbReference>
<dbReference type="PANTHER" id="PTHR12138:SF162">
    <property type="entry name" value="CHROMOSOME UNDETERMINED SCAFFOLD_275, WHOLE GENOME SHOTGUN SEQUENCE"/>
    <property type="match status" value="1"/>
</dbReference>
<dbReference type="GeneTree" id="ENSGT01120000271815"/>
<evidence type="ECO:0000313" key="1">
    <source>
        <dbReference type="Ensembl" id="ENSMFAP00000058574.1"/>
    </source>
</evidence>
<dbReference type="PANTHER" id="PTHR12138">
    <property type="entry name" value="PRIMATE-EXPANDED PROTEIN FAMILY"/>
    <property type="match status" value="1"/>
</dbReference>
<organism evidence="1 2">
    <name type="scientific">Macaca fascicularis</name>
    <name type="common">Crab-eating macaque</name>
    <name type="synonym">Cynomolgus monkey</name>
    <dbReference type="NCBI Taxonomy" id="9541"/>
    <lineage>
        <taxon>Eukaryota</taxon>
        <taxon>Metazoa</taxon>
        <taxon>Chordata</taxon>
        <taxon>Craniata</taxon>
        <taxon>Vertebrata</taxon>
        <taxon>Euteleostomi</taxon>
        <taxon>Mammalia</taxon>
        <taxon>Eutheria</taxon>
        <taxon>Euarchontoglires</taxon>
        <taxon>Primates</taxon>
        <taxon>Haplorrhini</taxon>
        <taxon>Catarrhini</taxon>
        <taxon>Cercopithecidae</taxon>
        <taxon>Cercopithecinae</taxon>
        <taxon>Macaca</taxon>
    </lineage>
</organism>